<evidence type="ECO:0000313" key="3">
    <source>
        <dbReference type="Proteomes" id="UP000070121"/>
    </source>
</evidence>
<feature type="compositionally biased region" description="Polar residues" evidence="1">
    <location>
        <begin position="1033"/>
        <end position="1068"/>
    </location>
</feature>
<feature type="compositionally biased region" description="Basic and acidic residues" evidence="1">
    <location>
        <begin position="62"/>
        <end position="80"/>
    </location>
</feature>
<feature type="compositionally biased region" description="Polar residues" evidence="1">
    <location>
        <begin position="1106"/>
        <end position="1121"/>
    </location>
</feature>
<name>A0A135V388_9PEZI</name>
<reference evidence="2 3" key="1">
    <citation type="submission" date="2014-02" db="EMBL/GenBank/DDBJ databases">
        <title>The genome sequence of Colletotrichum salicis CBS 607.94.</title>
        <authorList>
            <person name="Baroncelli R."/>
            <person name="Thon M.R."/>
        </authorList>
    </citation>
    <scope>NUCLEOTIDE SEQUENCE [LARGE SCALE GENOMIC DNA]</scope>
    <source>
        <strain evidence="2 3">CBS 607.94</strain>
    </source>
</reference>
<feature type="compositionally biased region" description="Polar residues" evidence="1">
    <location>
        <begin position="988"/>
        <end position="1011"/>
    </location>
</feature>
<keyword evidence="3" id="KW-1185">Reference proteome</keyword>
<feature type="compositionally biased region" description="Basic and acidic residues" evidence="1">
    <location>
        <begin position="108"/>
        <end position="117"/>
    </location>
</feature>
<dbReference type="EMBL" id="JFFI01000540">
    <property type="protein sequence ID" value="KXH67125.1"/>
    <property type="molecule type" value="Genomic_DNA"/>
</dbReference>
<evidence type="ECO:0000313" key="2">
    <source>
        <dbReference type="EMBL" id="KXH67125.1"/>
    </source>
</evidence>
<comment type="caution">
    <text evidence="2">The sequence shown here is derived from an EMBL/GenBank/DDBJ whole genome shotgun (WGS) entry which is preliminary data.</text>
</comment>
<feature type="compositionally biased region" description="Basic residues" evidence="1">
    <location>
        <begin position="841"/>
        <end position="850"/>
    </location>
</feature>
<gene>
    <name evidence="2" type="ORF">CSAL01_06223</name>
</gene>
<dbReference type="Proteomes" id="UP000070121">
    <property type="component" value="Unassembled WGS sequence"/>
</dbReference>
<feature type="region of interest" description="Disordered" evidence="1">
    <location>
        <begin position="326"/>
        <end position="359"/>
    </location>
</feature>
<feature type="compositionally biased region" description="Polar residues" evidence="1">
    <location>
        <begin position="599"/>
        <end position="617"/>
    </location>
</feature>
<proteinExistence type="predicted"/>
<feature type="compositionally biased region" description="Polar residues" evidence="1">
    <location>
        <begin position="1186"/>
        <end position="1203"/>
    </location>
</feature>
<feature type="compositionally biased region" description="Polar residues" evidence="1">
    <location>
        <begin position="921"/>
        <end position="941"/>
    </location>
</feature>
<evidence type="ECO:0000256" key="1">
    <source>
        <dbReference type="SAM" id="MobiDB-lite"/>
    </source>
</evidence>
<feature type="region of interest" description="Disordered" evidence="1">
    <location>
        <begin position="740"/>
        <end position="1221"/>
    </location>
</feature>
<organism evidence="2 3">
    <name type="scientific">Colletotrichum salicis</name>
    <dbReference type="NCBI Taxonomy" id="1209931"/>
    <lineage>
        <taxon>Eukaryota</taxon>
        <taxon>Fungi</taxon>
        <taxon>Dikarya</taxon>
        <taxon>Ascomycota</taxon>
        <taxon>Pezizomycotina</taxon>
        <taxon>Sordariomycetes</taxon>
        <taxon>Hypocreomycetidae</taxon>
        <taxon>Glomerellales</taxon>
        <taxon>Glomerellaceae</taxon>
        <taxon>Colletotrichum</taxon>
        <taxon>Colletotrichum acutatum species complex</taxon>
    </lineage>
</organism>
<sequence length="1318" mass="145630">MEEAGGRRRALRRSTQEVQRGRYQEPYALGVQRPAWVHPDPVFDPGAARWASFPTIPLDQRGPGDEYVEARDRGELDPWLREQNPSPEHFSDDEEEKEEEDDDDEDDRPVAEEREVQGEDSMDWGSPGEGESIAWAHLSHGAQWILLEVLCGSQSFALAARALGLTTPEVITFVVSYIQHHREIQAWSKTCDEMDLSELLNQIHERAPPRDGMNVLNQPFLPTHTIKHDEYEEAYQYLRQIGLGEHIRGLERCRGVSEGFLEIPIEREILAACIAILEKGTKDSALHDVDTQTHDGPQPWHDQFDPKHHELVNRMIQIQAYLPHLDHTKGNPASTSSAANPTEQNDTPTSEAVSEPQSTGQVYARNNRMFGENNQFAWVFENLDMDELYTPTEVHKYRNRPAVSYEDFQSAADGNPEVTAVQEHDQSDEHQLPSDDVLDEAFPEAQVNNQPAVPSFLFDGLLPEAQELMPCPSIPEPEPVVDHTRIFTDLSLPEVQVQDDQLAQQSASSAVLQPVFSYMDEVDSNTSPSDSPAYEYFQSSEFKQIFRNTKPQWYLDEMALPVERPEMPTFEAITRQSVAQKASHDEDMPDAAMPDASSNANFDNELSNPVPSTNPSGVSRVPGVSAVSKAPAVSEAPALSEAPAASQVPTVSRAPELFQVPRVSAVPQFPKSSTLPKVSQVSRASGISKSPAASVAQEPRFALKDPVVPVAQEEITFYNNTMPVAGGSQRTVINLTGDSARPMVDAPARHMGGTPARPMVATPARQNNASRTPALREDSPEPPSTKSPTKPSRKRPADDSDGEYVPDKPKKSRKSKKATVVPPPLPQPQQMGPNGVLQPVKRGRGRPRKYPRLEDIAAAQAAANQVTNQATAMQTPANSSPVPNAASPPAGNNQVPGPEPMAPQAPTVVVAQKPRTKRKTNQSSESSRQASVDQPHTQRTAQFEGRMTPVSRYSNEPSNSYLPREPDFTADGRQSTSYDPMPNLFSFGMQQSAAELRQSSLPGGYESSNSYLPREPDSRADARQMTSYDRMPTSFTSDTQSSATQLRHSSVPSPYTSNSYNAQETDFTSYGRRMGSQEALPVSSTPGMHLSTTEHRSSSRPEAYPPSNSYFAQETDFTTYRRQPGSYEPMPTSFTSEMQPYTADLRQPSLPGANSRPLAPMPPPEIQDLTGREASMPAVAPGPNRASFQQSSDTPAPANNPSQVDRMAPGAPRQDKHGRLFPPQYETYEEFWEKVPDGADYVMTMVEKGWPSHIAMQLARERLAMNMASWPNSIYSIHYQPNAARTPFPGVTASIRREIEAEKATAAAQLRKDSQRAD</sequence>
<protein>
    <submittedName>
        <fullName evidence="2">Uncharacterized protein</fullName>
    </submittedName>
</protein>
<feature type="compositionally biased region" description="Polar residues" evidence="1">
    <location>
        <begin position="951"/>
        <end position="961"/>
    </location>
</feature>
<feature type="region of interest" description="Disordered" evidence="1">
    <location>
        <begin position="578"/>
        <end position="622"/>
    </location>
</feature>
<dbReference type="OrthoDB" id="10252009at2759"/>
<feature type="region of interest" description="Disordered" evidence="1">
    <location>
        <begin position="1"/>
        <end position="129"/>
    </location>
</feature>
<accession>A0A135V388</accession>
<feature type="compositionally biased region" description="Low complexity" evidence="1">
    <location>
        <begin position="857"/>
        <end position="893"/>
    </location>
</feature>
<feature type="compositionally biased region" description="Acidic residues" evidence="1">
    <location>
        <begin position="91"/>
        <end position="107"/>
    </location>
</feature>
<feature type="compositionally biased region" description="Polar residues" evidence="1">
    <location>
        <begin position="331"/>
        <end position="359"/>
    </location>
</feature>